<evidence type="ECO:0000256" key="1">
    <source>
        <dbReference type="SAM" id="SignalP"/>
    </source>
</evidence>
<evidence type="ECO:0000313" key="4">
    <source>
        <dbReference type="Proteomes" id="UP000611723"/>
    </source>
</evidence>
<feature type="chain" id="PRO_5037060416" evidence="1">
    <location>
        <begin position="22"/>
        <end position="170"/>
    </location>
</feature>
<dbReference type="InterPro" id="IPR036680">
    <property type="entry name" value="SPOR-like_sf"/>
</dbReference>
<sequence>MDKLRNFIGLVMLVIVVSACATTSKTSTASKSFSDDLSEFRPEVDTINMDESELSNQFRETKENISPENDVTSTINEKLEILAENNAETKYVNGYAIQIYSGSSSSDAYAARDTAMNLLPEIKTTVEYQQPVYKVRVGSFTERLEVQRTLLKLKPEFPGAISVPTRIRVN</sequence>
<keyword evidence="1" id="KW-0732">Signal</keyword>
<dbReference type="SUPFAM" id="SSF110997">
    <property type="entry name" value="Sporulation related repeat"/>
    <property type="match status" value="1"/>
</dbReference>
<dbReference type="Proteomes" id="UP000611723">
    <property type="component" value="Unassembled WGS sequence"/>
</dbReference>
<dbReference type="PROSITE" id="PS51257">
    <property type="entry name" value="PROKAR_LIPOPROTEIN"/>
    <property type="match status" value="1"/>
</dbReference>
<proteinExistence type="predicted"/>
<dbReference type="RefSeq" id="WP_201432524.1">
    <property type="nucleotide sequence ID" value="NZ_JAEQBW010000011.1"/>
</dbReference>
<evidence type="ECO:0000313" key="3">
    <source>
        <dbReference type="EMBL" id="MBK6266841.1"/>
    </source>
</evidence>
<protein>
    <submittedName>
        <fullName evidence="3">SPOR domain-containing protein</fullName>
    </submittedName>
</protein>
<gene>
    <name evidence="3" type="ORF">JKA74_17490</name>
</gene>
<organism evidence="3 4">
    <name type="scientific">Marivirga aurantiaca</name>
    <dbReference type="NCBI Taxonomy" id="2802615"/>
    <lineage>
        <taxon>Bacteria</taxon>
        <taxon>Pseudomonadati</taxon>
        <taxon>Bacteroidota</taxon>
        <taxon>Cytophagia</taxon>
        <taxon>Cytophagales</taxon>
        <taxon>Marivirgaceae</taxon>
        <taxon>Marivirga</taxon>
    </lineage>
</organism>
<feature type="signal peptide" evidence="1">
    <location>
        <begin position="1"/>
        <end position="21"/>
    </location>
</feature>
<dbReference type="PROSITE" id="PS51724">
    <property type="entry name" value="SPOR"/>
    <property type="match status" value="1"/>
</dbReference>
<evidence type="ECO:0000259" key="2">
    <source>
        <dbReference type="PROSITE" id="PS51724"/>
    </source>
</evidence>
<keyword evidence="4" id="KW-1185">Reference proteome</keyword>
<dbReference type="Pfam" id="PF05036">
    <property type="entry name" value="SPOR"/>
    <property type="match status" value="1"/>
</dbReference>
<dbReference type="AlphaFoldDB" id="A0A934X1N4"/>
<dbReference type="InterPro" id="IPR007730">
    <property type="entry name" value="SPOR-like_dom"/>
</dbReference>
<name>A0A934X1N4_9BACT</name>
<reference evidence="3" key="1">
    <citation type="submission" date="2021-01" db="EMBL/GenBank/DDBJ databases">
        <title>Marivirga aurantiaca sp. nov., isolated from intertidal surface sediments.</title>
        <authorList>
            <person name="Zhang M."/>
        </authorList>
    </citation>
    <scope>NUCLEOTIDE SEQUENCE</scope>
    <source>
        <strain evidence="3">S37H4</strain>
    </source>
</reference>
<accession>A0A934X1N4</accession>
<dbReference type="EMBL" id="JAEQBW010000011">
    <property type="protein sequence ID" value="MBK6266841.1"/>
    <property type="molecule type" value="Genomic_DNA"/>
</dbReference>
<dbReference type="GO" id="GO:0042834">
    <property type="term" value="F:peptidoglycan binding"/>
    <property type="evidence" value="ECO:0007669"/>
    <property type="project" value="InterPro"/>
</dbReference>
<comment type="caution">
    <text evidence="3">The sequence shown here is derived from an EMBL/GenBank/DDBJ whole genome shotgun (WGS) entry which is preliminary data.</text>
</comment>
<feature type="domain" description="SPOR" evidence="2">
    <location>
        <begin position="89"/>
        <end position="167"/>
    </location>
</feature>
<dbReference type="Gene3D" id="3.30.70.1070">
    <property type="entry name" value="Sporulation related repeat"/>
    <property type="match status" value="1"/>
</dbReference>